<proteinExistence type="predicted"/>
<evidence type="ECO:0000313" key="1">
    <source>
        <dbReference type="EMBL" id="OCX25912.1"/>
    </source>
</evidence>
<dbReference type="Gene3D" id="1.10.357.10">
    <property type="entry name" value="Tetracycline Repressor, domain 2"/>
    <property type="match status" value="1"/>
</dbReference>
<dbReference type="SUPFAM" id="SSF48498">
    <property type="entry name" value="Tetracyclin repressor-like, C-terminal domain"/>
    <property type="match status" value="1"/>
</dbReference>
<dbReference type="Proteomes" id="UP000095143">
    <property type="component" value="Unassembled WGS sequence"/>
</dbReference>
<name>A0A1C2EFX6_9PSED</name>
<sequence length="162" mass="17704">MALVGRIFGSKANLWNAVVEHLAERQLHHLEQLRLLAVQVDSHPRDAIIGFIRLFADISYEMPEFPAFLIQEASNPGDRLTKLSVELVGPFSVSSKPIIAKAQAAGVIVAPNERLFFGMLTSAVSLPMVAPSVFCGKKKLTLKLKKEIAEQAIAMFVQALPA</sequence>
<dbReference type="AlphaFoldDB" id="A0A1C2EFX6"/>
<evidence type="ECO:0000313" key="2">
    <source>
        <dbReference type="Proteomes" id="UP000095143"/>
    </source>
</evidence>
<dbReference type="InterPro" id="IPR036271">
    <property type="entry name" value="Tet_transcr_reg_TetR-rel_C_sf"/>
</dbReference>
<accession>A0A1C2EFX6</accession>
<comment type="caution">
    <text evidence="1">The sequence shown here is derived from an EMBL/GenBank/DDBJ whole genome shotgun (WGS) entry which is preliminary data.</text>
</comment>
<gene>
    <name evidence="1" type="ORF">BBI10_00285</name>
</gene>
<dbReference type="EMBL" id="MDEN01000038">
    <property type="protein sequence ID" value="OCX25912.1"/>
    <property type="molecule type" value="Genomic_DNA"/>
</dbReference>
<protein>
    <submittedName>
        <fullName evidence="1">Uncharacterized protein</fullName>
    </submittedName>
</protein>
<reference evidence="1 2" key="1">
    <citation type="submission" date="2016-08" db="EMBL/GenBank/DDBJ databases">
        <title>Whole genome sequence of Pseudomonas graminis strain UASWS1507, a potential biological control agent for agriculture.</title>
        <authorList>
            <person name="Crovadore J."/>
            <person name="Calmin G."/>
            <person name="Chablais R."/>
            <person name="Cochard B."/>
            <person name="Lefort F."/>
        </authorList>
    </citation>
    <scope>NUCLEOTIDE SEQUENCE [LARGE SCALE GENOMIC DNA]</scope>
    <source>
        <strain evidence="1 2">UASWS1507</strain>
    </source>
</reference>
<organism evidence="1 2">
    <name type="scientific">Pseudomonas graminis</name>
    <dbReference type="NCBI Taxonomy" id="158627"/>
    <lineage>
        <taxon>Bacteria</taxon>
        <taxon>Pseudomonadati</taxon>
        <taxon>Pseudomonadota</taxon>
        <taxon>Gammaproteobacteria</taxon>
        <taxon>Pseudomonadales</taxon>
        <taxon>Pseudomonadaceae</taxon>
        <taxon>Pseudomonas</taxon>
    </lineage>
</organism>